<reference evidence="2 3" key="1">
    <citation type="submission" date="2015-09" db="EMBL/GenBank/DDBJ databases">
        <authorList>
            <consortium name="Pathogen Informatics"/>
        </authorList>
    </citation>
    <scope>NUCLEOTIDE SEQUENCE [LARGE SCALE GENOMIC DNA]</scope>
    <source>
        <strain evidence="2 3">2789STDY5608854</strain>
    </source>
</reference>
<dbReference type="EMBL" id="CYZT01000004">
    <property type="protein sequence ID" value="CUN60354.1"/>
    <property type="molecule type" value="Genomic_DNA"/>
</dbReference>
<keyword evidence="1" id="KW-1133">Transmembrane helix</keyword>
<dbReference type="AlphaFoldDB" id="A0A173Y8Z2"/>
<dbReference type="Proteomes" id="UP000095746">
    <property type="component" value="Unassembled WGS sequence"/>
</dbReference>
<evidence type="ECO:0000256" key="1">
    <source>
        <dbReference type="SAM" id="Phobius"/>
    </source>
</evidence>
<evidence type="ECO:0000313" key="2">
    <source>
        <dbReference type="EMBL" id="CUN60354.1"/>
    </source>
</evidence>
<protein>
    <submittedName>
        <fullName evidence="2">Uncharacterized protein</fullName>
    </submittedName>
</protein>
<gene>
    <name evidence="2" type="ORF">ERS852411_00179</name>
</gene>
<organism evidence="2 3">
    <name type="scientific">Flavonifractor plautii</name>
    <name type="common">Fusobacterium plautii</name>
    <dbReference type="NCBI Taxonomy" id="292800"/>
    <lineage>
        <taxon>Bacteria</taxon>
        <taxon>Bacillati</taxon>
        <taxon>Bacillota</taxon>
        <taxon>Clostridia</taxon>
        <taxon>Eubacteriales</taxon>
        <taxon>Oscillospiraceae</taxon>
        <taxon>Flavonifractor</taxon>
    </lineage>
</organism>
<accession>A0A173Y8Z2</accession>
<keyword evidence="1" id="KW-0472">Membrane</keyword>
<feature type="transmembrane region" description="Helical" evidence="1">
    <location>
        <begin position="6"/>
        <end position="24"/>
    </location>
</feature>
<keyword evidence="1" id="KW-0812">Transmembrane</keyword>
<name>A0A173Y8Z2_FLAPL</name>
<sequence length="77" mass="9020">MPMLATAVVYLSKSILFILIRHFLFLRRLAYSLPGCYNDFADQHFYPLTFHWSMPPPPMGVAFYVSKKVVRVVIYFS</sequence>
<proteinExistence type="predicted"/>
<evidence type="ECO:0000313" key="3">
    <source>
        <dbReference type="Proteomes" id="UP000095746"/>
    </source>
</evidence>